<accession>A0A543E2X6</accession>
<evidence type="ECO:0000256" key="1">
    <source>
        <dbReference type="SAM" id="Phobius"/>
    </source>
</evidence>
<name>A0A543E2X6_9PSEU</name>
<evidence type="ECO:0000313" key="3">
    <source>
        <dbReference type="Proteomes" id="UP000315677"/>
    </source>
</evidence>
<dbReference type="Proteomes" id="UP000315677">
    <property type="component" value="Unassembled WGS sequence"/>
</dbReference>
<reference evidence="2 3" key="1">
    <citation type="submission" date="2019-06" db="EMBL/GenBank/DDBJ databases">
        <title>Sequencing the genomes of 1000 actinobacteria strains.</title>
        <authorList>
            <person name="Klenk H.-P."/>
        </authorList>
    </citation>
    <scope>NUCLEOTIDE SEQUENCE [LARGE SCALE GENOMIC DNA]</scope>
    <source>
        <strain evidence="2 3">DSM 45301</strain>
    </source>
</reference>
<keyword evidence="1" id="KW-0472">Membrane</keyword>
<organism evidence="2 3">
    <name type="scientific">Pseudonocardia kunmingensis</name>
    <dbReference type="NCBI Taxonomy" id="630975"/>
    <lineage>
        <taxon>Bacteria</taxon>
        <taxon>Bacillati</taxon>
        <taxon>Actinomycetota</taxon>
        <taxon>Actinomycetes</taxon>
        <taxon>Pseudonocardiales</taxon>
        <taxon>Pseudonocardiaceae</taxon>
        <taxon>Pseudonocardia</taxon>
    </lineage>
</organism>
<dbReference type="RefSeq" id="WP_142052353.1">
    <property type="nucleotide sequence ID" value="NZ_VFPA01000001.1"/>
</dbReference>
<proteinExistence type="predicted"/>
<evidence type="ECO:0000313" key="2">
    <source>
        <dbReference type="EMBL" id="TQM15893.1"/>
    </source>
</evidence>
<keyword evidence="3" id="KW-1185">Reference proteome</keyword>
<keyword evidence="1" id="KW-1133">Transmembrane helix</keyword>
<dbReference type="EMBL" id="VFPA01000001">
    <property type="protein sequence ID" value="TQM15893.1"/>
    <property type="molecule type" value="Genomic_DNA"/>
</dbReference>
<keyword evidence="1" id="KW-0812">Transmembrane</keyword>
<sequence>MNAVGGAVVLVVAAAMVVGQVLRAWSARFAARDRYALVSSGVDAVVVLAAVRAVAPPPVALSWLWVAAAGAVGFGVAGAVLRWPALGWAPPGSGGSGGRRAVAAAVYAAAGAGLLVVLA</sequence>
<comment type="caution">
    <text evidence="2">The sequence shown here is derived from an EMBL/GenBank/DDBJ whole genome shotgun (WGS) entry which is preliminary data.</text>
</comment>
<protein>
    <submittedName>
        <fullName evidence="2">Uncharacterized protein</fullName>
    </submittedName>
</protein>
<feature type="transmembrane region" description="Helical" evidence="1">
    <location>
        <begin position="101"/>
        <end position="118"/>
    </location>
</feature>
<dbReference type="AlphaFoldDB" id="A0A543E2X6"/>
<feature type="transmembrane region" description="Helical" evidence="1">
    <location>
        <begin position="62"/>
        <end position="81"/>
    </location>
</feature>
<gene>
    <name evidence="2" type="ORF">FB558_2687</name>
</gene>